<evidence type="ECO:0000256" key="6">
    <source>
        <dbReference type="SAM" id="Coils"/>
    </source>
</evidence>
<evidence type="ECO:0000256" key="1">
    <source>
        <dbReference type="ARBA" id="ARBA00004442"/>
    </source>
</evidence>
<reference evidence="7 8" key="1">
    <citation type="submission" date="2019-02" db="EMBL/GenBank/DDBJ databases">
        <title>Deep-cultivation of Planctomycetes and their phenomic and genomic characterization uncovers novel biology.</title>
        <authorList>
            <person name="Wiegand S."/>
            <person name="Jogler M."/>
            <person name="Boedeker C."/>
            <person name="Pinto D."/>
            <person name="Vollmers J."/>
            <person name="Rivas-Marin E."/>
            <person name="Kohn T."/>
            <person name="Peeters S.H."/>
            <person name="Heuer A."/>
            <person name="Rast P."/>
            <person name="Oberbeckmann S."/>
            <person name="Bunk B."/>
            <person name="Jeske O."/>
            <person name="Meyerdierks A."/>
            <person name="Storesund J.E."/>
            <person name="Kallscheuer N."/>
            <person name="Luecker S."/>
            <person name="Lage O.M."/>
            <person name="Pohl T."/>
            <person name="Merkel B.J."/>
            <person name="Hornburger P."/>
            <person name="Mueller R.-W."/>
            <person name="Bruemmer F."/>
            <person name="Labrenz M."/>
            <person name="Spormann A.M."/>
            <person name="Op Den Camp H."/>
            <person name="Overmann J."/>
            <person name="Amann R."/>
            <person name="Jetten M.S.M."/>
            <person name="Mascher T."/>
            <person name="Medema M.H."/>
            <person name="Devos D.P."/>
            <person name="Kaster A.-K."/>
            <person name="Ovreas L."/>
            <person name="Rohde M."/>
            <person name="Galperin M.Y."/>
            <person name="Jogler C."/>
        </authorList>
    </citation>
    <scope>NUCLEOTIDE SEQUENCE [LARGE SCALE GENOMIC DNA]</scope>
    <source>
        <strain evidence="7 8">Enr8</strain>
    </source>
</reference>
<accession>A0A5C5VM96</accession>
<dbReference type="GO" id="GO:0015562">
    <property type="term" value="F:efflux transmembrane transporter activity"/>
    <property type="evidence" value="ECO:0007669"/>
    <property type="project" value="InterPro"/>
</dbReference>
<comment type="caution">
    <text evidence="7">The sequence shown here is derived from an EMBL/GenBank/DDBJ whole genome shotgun (WGS) entry which is preliminary data.</text>
</comment>
<dbReference type="Proteomes" id="UP000318878">
    <property type="component" value="Unassembled WGS sequence"/>
</dbReference>
<dbReference type="GO" id="GO:0015288">
    <property type="term" value="F:porin activity"/>
    <property type="evidence" value="ECO:0007669"/>
    <property type="project" value="TreeGrafter"/>
</dbReference>
<feature type="coiled-coil region" evidence="6">
    <location>
        <begin position="388"/>
        <end position="447"/>
    </location>
</feature>
<name>A0A5C5VM96_9BACT</name>
<dbReference type="PANTHER" id="PTHR30026:SF21">
    <property type="entry name" value="SLR1270 PROTEIN"/>
    <property type="match status" value="1"/>
</dbReference>
<proteinExistence type="predicted"/>
<evidence type="ECO:0000256" key="4">
    <source>
        <dbReference type="ARBA" id="ARBA00023136"/>
    </source>
</evidence>
<evidence type="ECO:0000256" key="5">
    <source>
        <dbReference type="ARBA" id="ARBA00023237"/>
    </source>
</evidence>
<evidence type="ECO:0000256" key="2">
    <source>
        <dbReference type="ARBA" id="ARBA00022452"/>
    </source>
</evidence>
<protein>
    <submittedName>
        <fullName evidence="7">Outer membrane efflux protein</fullName>
    </submittedName>
</protein>
<keyword evidence="2" id="KW-1134">Transmembrane beta strand</keyword>
<comment type="subcellular location">
    <subcellularLocation>
        <location evidence="1">Cell outer membrane</location>
    </subcellularLocation>
</comment>
<gene>
    <name evidence="7" type="ORF">Enr8_05730</name>
</gene>
<dbReference type="PANTHER" id="PTHR30026">
    <property type="entry name" value="OUTER MEMBRANE PROTEIN TOLC"/>
    <property type="match status" value="1"/>
</dbReference>
<dbReference type="AlphaFoldDB" id="A0A5C5VM96"/>
<dbReference type="EMBL" id="SJPF01000001">
    <property type="protein sequence ID" value="TWT38879.1"/>
    <property type="molecule type" value="Genomic_DNA"/>
</dbReference>
<keyword evidence="6" id="KW-0175">Coiled coil</keyword>
<sequence length="501" mass="55489">MHRQSPAIAPVEMTATANNAAAPNHTESDVYPVSFDSDALTTQAPARLLEAPLEEIQPKPLSMQDVLTAVQSSYPLLTSAYLGRDVALGENVTAWGDFDVKLKGESVSKPENYYKNYHNKLSVEKPLMAGGYLYGGYRVGRGYFPPWYGDEETNDGGEFAAGVGVPLLKGRAIDQRRSELFQAELERRRVEPEIRVQVIEFCRVASIYYWDWVAAGMSRRAQQDLLSLAEQRVQSIQKRIELGDLKQITRITNEQLIASRETKLIEAERKLQSAAIKLSLFFRDPIGEPLLPHDSLLPGDFPPPHLPSVEELDAAPSAAIAASPMLAELEWKARQLRIELDYAENSILPKLDAQLYASKDVGGPANVDRTKSPFELELGLYGEVPLQRRAALGKITSTEAKLQQLNAKRQFTTDKTVATVQDAISALQNAKERIYRAEQNVSLAEEALALARIQFNAGDIDVVELNIFEQSATDAQLTDISSKADFFKAVADYRAALNITP</sequence>
<organism evidence="7 8">
    <name type="scientific">Blastopirellula retiformator</name>
    <dbReference type="NCBI Taxonomy" id="2527970"/>
    <lineage>
        <taxon>Bacteria</taxon>
        <taxon>Pseudomonadati</taxon>
        <taxon>Planctomycetota</taxon>
        <taxon>Planctomycetia</taxon>
        <taxon>Pirellulales</taxon>
        <taxon>Pirellulaceae</taxon>
        <taxon>Blastopirellula</taxon>
    </lineage>
</organism>
<evidence type="ECO:0000313" key="8">
    <source>
        <dbReference type="Proteomes" id="UP000318878"/>
    </source>
</evidence>
<dbReference type="SUPFAM" id="SSF56954">
    <property type="entry name" value="Outer membrane efflux proteins (OEP)"/>
    <property type="match status" value="1"/>
</dbReference>
<evidence type="ECO:0000256" key="3">
    <source>
        <dbReference type="ARBA" id="ARBA00022692"/>
    </source>
</evidence>
<keyword evidence="4" id="KW-0472">Membrane</keyword>
<dbReference type="GO" id="GO:1990281">
    <property type="term" value="C:efflux pump complex"/>
    <property type="evidence" value="ECO:0007669"/>
    <property type="project" value="TreeGrafter"/>
</dbReference>
<dbReference type="GO" id="GO:0009279">
    <property type="term" value="C:cell outer membrane"/>
    <property type="evidence" value="ECO:0007669"/>
    <property type="project" value="UniProtKB-SubCell"/>
</dbReference>
<keyword evidence="8" id="KW-1185">Reference proteome</keyword>
<dbReference type="Gene3D" id="1.20.1600.10">
    <property type="entry name" value="Outer membrane efflux proteins (OEP)"/>
    <property type="match status" value="1"/>
</dbReference>
<dbReference type="InterPro" id="IPR051906">
    <property type="entry name" value="TolC-like"/>
</dbReference>
<evidence type="ECO:0000313" key="7">
    <source>
        <dbReference type="EMBL" id="TWT38879.1"/>
    </source>
</evidence>
<keyword evidence="5" id="KW-0998">Cell outer membrane</keyword>
<keyword evidence="3" id="KW-0812">Transmembrane</keyword>